<evidence type="ECO:0000259" key="3">
    <source>
        <dbReference type="PROSITE" id="PS50157"/>
    </source>
</evidence>
<dbReference type="KEGG" id="tasa:A1Q1_07183"/>
<dbReference type="HOGENOM" id="CLU_1180923_0_0_1"/>
<evidence type="ECO:0000256" key="2">
    <source>
        <dbReference type="SAM" id="MobiDB-lite"/>
    </source>
</evidence>
<feature type="region of interest" description="Disordered" evidence="2">
    <location>
        <begin position="61"/>
        <end position="82"/>
    </location>
</feature>
<keyword evidence="1" id="KW-0862">Zinc</keyword>
<keyword evidence="1" id="KW-0479">Metal-binding</keyword>
<dbReference type="Proteomes" id="UP000002748">
    <property type="component" value="Unassembled WGS sequence"/>
</dbReference>
<proteinExistence type="predicted"/>
<sequence length="235" mass="23801">MFYCRWDFCPHTFASTAALAEHVREHIAREQPVYVPPSARHLGPDGVWTVDDSWSLSMSVDSTGPSLSMPSTSAPGPSGSAVADVGDLSSSGVSGLSSDVASGLAPALAPGLQVGGGLGAGLGQANLGAALTGSGYGLGAAFFAPISSLGGFDDMPPPPPPEANDTMFADFLRSPSPRRAAQHQALAPQQMQSLSQASLHFSQQMQSTPADAAASQSSAAAVSPPTDGPPQTQWG</sequence>
<feature type="compositionally biased region" description="Low complexity" evidence="2">
    <location>
        <begin position="207"/>
        <end position="225"/>
    </location>
</feature>
<protein>
    <recommendedName>
        <fullName evidence="3">C2H2-type domain-containing protein</fullName>
    </recommendedName>
</protein>
<dbReference type="RefSeq" id="XP_014182894.1">
    <property type="nucleotide sequence ID" value="XM_014327419.1"/>
</dbReference>
<feature type="region of interest" description="Disordered" evidence="2">
    <location>
        <begin position="176"/>
        <end position="235"/>
    </location>
</feature>
<evidence type="ECO:0000313" key="4">
    <source>
        <dbReference type="EMBL" id="EJT51595.1"/>
    </source>
</evidence>
<dbReference type="InterPro" id="IPR013087">
    <property type="entry name" value="Znf_C2H2_type"/>
</dbReference>
<dbReference type="PROSITE" id="PS00028">
    <property type="entry name" value="ZINC_FINGER_C2H2_1"/>
    <property type="match status" value="1"/>
</dbReference>
<organism evidence="4 5">
    <name type="scientific">Trichosporon asahii var. asahii (strain ATCC 90039 / CBS 2479 / JCM 2466 / KCTC 7840 / NBRC 103889/ NCYC 2677 / UAMH 7654)</name>
    <name type="common">Yeast</name>
    <dbReference type="NCBI Taxonomy" id="1186058"/>
    <lineage>
        <taxon>Eukaryota</taxon>
        <taxon>Fungi</taxon>
        <taxon>Dikarya</taxon>
        <taxon>Basidiomycota</taxon>
        <taxon>Agaricomycotina</taxon>
        <taxon>Tremellomycetes</taxon>
        <taxon>Trichosporonales</taxon>
        <taxon>Trichosporonaceae</taxon>
        <taxon>Trichosporon</taxon>
    </lineage>
</organism>
<accession>J4UIR9</accession>
<keyword evidence="1" id="KW-0863">Zinc-finger</keyword>
<dbReference type="GO" id="GO:0008270">
    <property type="term" value="F:zinc ion binding"/>
    <property type="evidence" value="ECO:0007669"/>
    <property type="project" value="UniProtKB-KW"/>
</dbReference>
<feature type="compositionally biased region" description="Polar residues" evidence="2">
    <location>
        <begin position="187"/>
        <end position="206"/>
    </location>
</feature>
<dbReference type="AlphaFoldDB" id="J4UIR9"/>
<dbReference type="GeneID" id="25990695"/>
<evidence type="ECO:0000256" key="1">
    <source>
        <dbReference type="PROSITE-ProRule" id="PRU00042"/>
    </source>
</evidence>
<evidence type="ECO:0000313" key="5">
    <source>
        <dbReference type="Proteomes" id="UP000002748"/>
    </source>
</evidence>
<dbReference type="PROSITE" id="PS50157">
    <property type="entry name" value="ZINC_FINGER_C2H2_2"/>
    <property type="match status" value="1"/>
</dbReference>
<feature type="domain" description="C2H2-type" evidence="3">
    <location>
        <begin position="2"/>
        <end position="31"/>
    </location>
</feature>
<comment type="caution">
    <text evidence="4">The sequence shown here is derived from an EMBL/GenBank/DDBJ whole genome shotgun (WGS) entry which is preliminary data.</text>
</comment>
<dbReference type="EMBL" id="ALBS01000050">
    <property type="protein sequence ID" value="EJT51595.1"/>
    <property type="molecule type" value="Genomic_DNA"/>
</dbReference>
<reference evidence="4 5" key="1">
    <citation type="journal article" date="2012" name="Eukaryot. Cell">
        <title>Draft genome sequence of CBS 2479, the standard type strain of Trichosporon asahii.</title>
        <authorList>
            <person name="Yang R.Y."/>
            <person name="Li H.T."/>
            <person name="Zhu H."/>
            <person name="Zhou G.P."/>
            <person name="Wang M."/>
            <person name="Wang L."/>
        </authorList>
    </citation>
    <scope>NUCLEOTIDE SEQUENCE [LARGE SCALE GENOMIC DNA]</scope>
    <source>
        <strain evidence="5">ATCC 90039 / CBS 2479 / JCM 2466 / KCTC 7840 / NCYC 2677 / UAMH 7654</strain>
    </source>
</reference>
<dbReference type="VEuPathDB" id="FungiDB:A1Q1_07183"/>
<gene>
    <name evidence="4" type="ORF">A1Q1_07183</name>
</gene>
<feature type="compositionally biased region" description="Low complexity" evidence="2">
    <location>
        <begin position="68"/>
        <end position="82"/>
    </location>
</feature>
<name>J4UIR9_TRIAS</name>